<comment type="caution">
    <text evidence="1">The sequence shown here is derived from an EMBL/GenBank/DDBJ whole genome shotgun (WGS) entry which is preliminary data.</text>
</comment>
<accession>A0ACC5R7B1</accession>
<protein>
    <submittedName>
        <fullName evidence="1">ABC transporter permease subunit</fullName>
    </submittedName>
</protein>
<name>A0ACC5R7B1_9HYPH</name>
<evidence type="ECO:0000313" key="1">
    <source>
        <dbReference type="EMBL" id="MBK1868522.1"/>
    </source>
</evidence>
<sequence>MSMFDILSFGPGGWGDEMLRGALMTLLVAALGFLGGNIIGAVVAIARVLGPAPVKWLGATYTTVVRGVPELLIIYLLFFGGGEFFRFIAKIFFLGGDGFADAFIAGVLALSVVSGAYSAEVFRGAAGAVPRGMFDAARTFGMRPFQMLRLIAIPQVLRYGLPAMANVWQLTLKDTALISVTGLVELMRTTDIAAGSTQRQFFFYTISIMIFLGFTALSDFLFRRAENFCGCHGHAGGKG</sequence>
<proteinExistence type="predicted"/>
<dbReference type="Proteomes" id="UP000616151">
    <property type="component" value="Unassembled WGS sequence"/>
</dbReference>
<organism evidence="1 2">
    <name type="scientific">Taklimakanibacter albus</name>
    <dbReference type="NCBI Taxonomy" id="2800327"/>
    <lineage>
        <taxon>Bacteria</taxon>
        <taxon>Pseudomonadati</taxon>
        <taxon>Pseudomonadota</taxon>
        <taxon>Alphaproteobacteria</taxon>
        <taxon>Hyphomicrobiales</taxon>
        <taxon>Aestuariivirgaceae</taxon>
        <taxon>Taklimakanibacter</taxon>
    </lineage>
</organism>
<keyword evidence="2" id="KW-1185">Reference proteome</keyword>
<evidence type="ECO:0000313" key="2">
    <source>
        <dbReference type="Proteomes" id="UP000616151"/>
    </source>
</evidence>
<reference evidence="1" key="1">
    <citation type="submission" date="2021-01" db="EMBL/GenBank/DDBJ databases">
        <authorList>
            <person name="Sun Q."/>
        </authorList>
    </citation>
    <scope>NUCLEOTIDE SEQUENCE</scope>
    <source>
        <strain evidence="1">YIM B02566</strain>
    </source>
</reference>
<dbReference type="EMBL" id="JAENHL010000007">
    <property type="protein sequence ID" value="MBK1868522.1"/>
    <property type="molecule type" value="Genomic_DNA"/>
</dbReference>
<gene>
    <name evidence="1" type="ORF">JHL16_19360</name>
</gene>